<feature type="compositionally biased region" description="Low complexity" evidence="1">
    <location>
        <begin position="1574"/>
        <end position="1589"/>
    </location>
</feature>
<feature type="compositionally biased region" description="Pro residues" evidence="1">
    <location>
        <begin position="1564"/>
        <end position="1573"/>
    </location>
</feature>
<feature type="compositionally biased region" description="Polar residues" evidence="1">
    <location>
        <begin position="389"/>
        <end position="403"/>
    </location>
</feature>
<name>A0A1Q9CE50_SYMMI</name>
<dbReference type="Gene3D" id="2.20.70.10">
    <property type="match status" value="1"/>
</dbReference>
<feature type="compositionally biased region" description="Basic residues" evidence="1">
    <location>
        <begin position="128"/>
        <end position="137"/>
    </location>
</feature>
<feature type="region of interest" description="Disordered" evidence="1">
    <location>
        <begin position="1560"/>
        <end position="1634"/>
    </location>
</feature>
<dbReference type="OrthoDB" id="422806at2759"/>
<feature type="region of interest" description="Disordered" evidence="1">
    <location>
        <begin position="117"/>
        <end position="167"/>
    </location>
</feature>
<organism evidence="2 3">
    <name type="scientific">Symbiodinium microadriaticum</name>
    <name type="common">Dinoflagellate</name>
    <name type="synonym">Zooxanthella microadriatica</name>
    <dbReference type="NCBI Taxonomy" id="2951"/>
    <lineage>
        <taxon>Eukaryota</taxon>
        <taxon>Sar</taxon>
        <taxon>Alveolata</taxon>
        <taxon>Dinophyceae</taxon>
        <taxon>Suessiales</taxon>
        <taxon>Symbiodiniaceae</taxon>
        <taxon>Symbiodinium</taxon>
    </lineage>
</organism>
<feature type="compositionally biased region" description="Basic and acidic residues" evidence="1">
    <location>
        <begin position="117"/>
        <end position="127"/>
    </location>
</feature>
<reference evidence="2 3" key="1">
    <citation type="submission" date="2016-02" db="EMBL/GenBank/DDBJ databases">
        <title>Genome analysis of coral dinoflagellate symbionts highlights evolutionary adaptations to a symbiotic lifestyle.</title>
        <authorList>
            <person name="Aranda M."/>
            <person name="Li Y."/>
            <person name="Liew Y.J."/>
            <person name="Baumgarten S."/>
            <person name="Simakov O."/>
            <person name="Wilson M."/>
            <person name="Piel J."/>
            <person name="Ashoor H."/>
            <person name="Bougouffa S."/>
            <person name="Bajic V.B."/>
            <person name="Ryu T."/>
            <person name="Ravasi T."/>
            <person name="Bayer T."/>
            <person name="Micklem G."/>
            <person name="Kim H."/>
            <person name="Bhak J."/>
            <person name="Lajeunesse T.C."/>
            <person name="Voolstra C.R."/>
        </authorList>
    </citation>
    <scope>NUCLEOTIDE SEQUENCE [LARGE SCALE GENOMIC DNA]</scope>
    <source>
        <strain evidence="2 3">CCMP2467</strain>
    </source>
</reference>
<proteinExistence type="predicted"/>
<evidence type="ECO:0000256" key="1">
    <source>
        <dbReference type="SAM" id="MobiDB-lite"/>
    </source>
</evidence>
<protein>
    <submittedName>
        <fullName evidence="2">Uncharacterized protein</fullName>
    </submittedName>
</protein>
<feature type="region of interest" description="Disordered" evidence="1">
    <location>
        <begin position="675"/>
        <end position="709"/>
    </location>
</feature>
<evidence type="ECO:0000313" key="3">
    <source>
        <dbReference type="Proteomes" id="UP000186817"/>
    </source>
</evidence>
<gene>
    <name evidence="2" type="ORF">AK812_SmicGene38392</name>
</gene>
<evidence type="ECO:0000313" key="2">
    <source>
        <dbReference type="EMBL" id="OLP81107.1"/>
    </source>
</evidence>
<feature type="region of interest" description="Disordered" evidence="1">
    <location>
        <begin position="389"/>
        <end position="410"/>
    </location>
</feature>
<feature type="region of interest" description="Disordered" evidence="1">
    <location>
        <begin position="1517"/>
        <end position="1538"/>
    </location>
</feature>
<accession>A0A1Q9CE50</accession>
<feature type="region of interest" description="Disordered" evidence="1">
    <location>
        <begin position="2253"/>
        <end position="2278"/>
    </location>
</feature>
<dbReference type="EMBL" id="LSRX01001311">
    <property type="protein sequence ID" value="OLP81107.1"/>
    <property type="molecule type" value="Genomic_DNA"/>
</dbReference>
<comment type="caution">
    <text evidence="2">The sequence shown here is derived from an EMBL/GenBank/DDBJ whole genome shotgun (WGS) entry which is preliminary data.</text>
</comment>
<feature type="compositionally biased region" description="Basic and acidic residues" evidence="1">
    <location>
        <begin position="138"/>
        <end position="147"/>
    </location>
</feature>
<dbReference type="Proteomes" id="UP000186817">
    <property type="component" value="Unassembled WGS sequence"/>
</dbReference>
<sequence>MFAAVVKSSHVDWSAIKHRVQQFDADWQAPHLRSTQHHDQLLSILGPCCPKRKPCRRVSKMDATKDEDAVAKGKANKRLRHGFQATTEVAQVALPAWTSDKQHFACIYLAERSKKDRKADKTANDKKKEHKQKKKDKKGQESRKRPATDVAGVPDEPKRLTGTGLEDGEMADDFLEELLQPVRDADEEDMQEADFWNGVGEEEDFLDEDSAAIAETAGEPVQEEASIQTSDVDGNGATHDTLVVTVEDAKVLQEKLAVLAKVSGARLELLTTTLYIRGHVTCAVHVVTFRLKAALDCIFYGVFTLEHLGVKVEVACEASPFPVLVKATPADPRGAPEREAWRLRQKLYVSLRRGAGDRHRQGVLRLFRCTSLGARYSVVLGAFVAEEPTTGTRSSPKARTTPSELAGGDANELDGAAALDEGEDLPPGLAEEASAHMTNASEALVTVLFGDESPSARCGSPSTPMDQHSVEVDEFEVMMTLAEALSEYLSLVSGADPVALVSGCLVVRDCMEVLGVVLDFEDHMARFKALKLGPLRLPQLPAGHLGLPLFRKQDGPRQETMAPLSRWGVVELPARIAAAHKNGAAEAWKDQSEGMLQRGAWPRRWQTQDALCLPLWRLLEKKAKWGKSAKKGWTSKKDTVEIIHPQEDHPCGSRPKALAAGNWTTLSEAAAAIGEPGQVKGKGKNKGKGHPSAVTSQGKGSNPMPPTWAYSADSAQDHRSLWGQSRESHPGLQDRGMHQDGLETRVQKLTHLVLRQEQTGMVPVMCRAAEKWRQMKEEAPSQLTYLLKLTMFKQLLISLRERLTETDRDAQVARAKSLGWLIVQVTTEWVQLQLSPPVLDRIVSPKDIRTRANGYVHAVLDKGLPQGAGCEDVTVVSVLPEWAETWDGRQAMEQELSVLIKMEALAGRTALAVGQMAGLPYRRQSWSGWVERFQPVIVKTTSPGATKAKVMWCWDGALEEADGSKLQPAVRVSIYGRLQDRAMAVGQILAAADREAAGLMAAQVDALRRNYSDLLLQSEGGPGADGLQEFDLGCDALVMKRFLRPQDSKESTRNETLESVLLASGCKDLHIYRRPVADEFRFCCLVLGHRSQRWLAAEILRTVLHSLDARSSSALHSKLHSDCTLVKVPHQAVGQIFGKQRKNLLKLMSDTQTVIVKVKEVKSAEAEKQSAEEVTSFMTNMYQAEDGSEFAVFGKPLAQKRALASIFATVERLVPGYVLPMSPQEKIDELQYGLDKLRLPFEFQENASNVKAEILSCATDCHAACVADLLLLAGDQHQRQRAREYAYFLRGKHEGQFPNVPGLGTRSDACSLWVDERASKSRWFLDELKKLMLETKTCAFFDDGHDAEKKLRRLVFAGFGVTPDSIPDICESAQSLVQKAIDWIDQRCRKQEPKASKPWTNWKDAKTWNSWEQTSKSWEQNSRWTSEISKLDASADWSREISDVSQIEVSTEMPCLPPMTPALPKPSEPSPSIHSMPTAAGFGPHGGAAPRTPAFHGLDADGRSPCTFGPHGAMAPKTPAISNTRNRIPPPATPASFGTRLPADVPEPATPAPLRVPAQTVPGPLTPAPPPATPVTSANSAAPAAGMAGTDRRHTVSDPATPTVWRDPPSHTAGYLQEPPPPQTPTVAPARAPPQTPAAIASMQRGESTDEFLPPGWQRCFSRTHKKPYYFNAKLNKSCQTPAFELVVLRRMSDASSECALGALSAVLLVLLCTAGCSSRHESAFDDAWRAFLGRPLPLYLLGTSAWPVASLLAKWQSTCGGQFLQQRPTQLQQQNITFGNHKSGPTQAGSNEPNSTALALCAQPEVLEFLSHVEAATQEHLMPLLWRPKEKAGAAEVLLGLFVSSTLRPLTAFMNSAPRADPDFWTACAAACAAEGAALLLIRLLGTPVPRDPLDRPRLSELAKLVAHMPFATITETSAVFSAAIAASHYVAWRSHDLFLDVKRDEVRRVLGKAAEQVQESFQQCKSGCGLLQSLHEGVPQHRLRFWEAVAEADLPPLWRQVCRWLISRPTTRTEGSLHSTPKYGASAVPVYFAIAYGSMDERWVWHFLNRALDLRLPRVVFATPAAQWMLLCEDVRQTRQRLSELLCLHISSTSARPLDVHDKAKFCLLPVFLSLGLDVISLDLDVFLFKDPTGRLLETVYSTSPVDVAVTDHFDGTCLDAGVLFVRASDQALLWVLSLIEWLHSYPYGHFQNGLQRVYRTAGAIAAPLSSQEIKIDRSAAAQASSQQTGFAAPDSREGYVPFPPSYRDGIAGPNRRPRAGEDLHPKAATSRRRRTIRSTTGYHRLGAGYCKEQQWARADGRLAPERRALQHRAIEASLGFTTAKLMNNRVFAIVC</sequence>
<keyword evidence="3" id="KW-1185">Reference proteome</keyword>